<keyword evidence="1" id="KW-1133">Transmembrane helix</keyword>
<feature type="transmembrane region" description="Helical" evidence="1">
    <location>
        <begin position="66"/>
        <end position="86"/>
    </location>
</feature>
<dbReference type="Proteomes" id="UP000199002">
    <property type="component" value="Unassembled WGS sequence"/>
</dbReference>
<dbReference type="SUPFAM" id="SSF103481">
    <property type="entry name" value="Multidrug resistance efflux transporter EmrE"/>
    <property type="match status" value="2"/>
</dbReference>
<dbReference type="Pfam" id="PF00892">
    <property type="entry name" value="EamA"/>
    <property type="match status" value="2"/>
</dbReference>
<gene>
    <name evidence="3" type="ORF">SAMN05421875_1574</name>
</gene>
<feature type="transmembrane region" description="Helical" evidence="1">
    <location>
        <begin position="155"/>
        <end position="174"/>
    </location>
</feature>
<dbReference type="InterPro" id="IPR000620">
    <property type="entry name" value="EamA_dom"/>
</dbReference>
<dbReference type="PANTHER" id="PTHR22911:SF137">
    <property type="entry name" value="SOLUTE CARRIER FAMILY 35 MEMBER G2-RELATED"/>
    <property type="match status" value="1"/>
</dbReference>
<dbReference type="AlphaFoldDB" id="A0A1H4FDW6"/>
<keyword evidence="4" id="KW-1185">Reference proteome</keyword>
<dbReference type="InterPro" id="IPR037185">
    <property type="entry name" value="EmrE-like"/>
</dbReference>
<feature type="transmembrane region" description="Helical" evidence="1">
    <location>
        <begin position="208"/>
        <end position="230"/>
    </location>
</feature>
<dbReference type="GO" id="GO:0016020">
    <property type="term" value="C:membrane"/>
    <property type="evidence" value="ECO:0007669"/>
    <property type="project" value="InterPro"/>
</dbReference>
<dbReference type="EMBL" id="FNQJ01000057">
    <property type="protein sequence ID" value="SEA95543.1"/>
    <property type="molecule type" value="Genomic_DNA"/>
</dbReference>
<evidence type="ECO:0000313" key="3">
    <source>
        <dbReference type="EMBL" id="SEA95543.1"/>
    </source>
</evidence>
<sequence length="335" mass="34845">MTTLTHPAPQAPSLPLAEITKSSALTETSRLMLGIAVGLLAASIGALYTVFARWGIAQGLRSTDLTVLRFAVAGVVTLPVLGLAFWRDAVQFKQRWRIWLAVALLAGTPFGLLMFGALQFAPPSHAAVFPFAAMSVAGMLLSAWVFSERLQARKLLGIAIVLGGLLLLSGLDAASFTSRAALGDAMFIAAGTLWAGFGIVLRRHRLDPLLATAVVSFSALITYVPVYLWHTGAAGLLAAAPNVLWVEVLVQGLIAGTGTLYTYAKMVSLLGPSRAAIFPALAPGLAALMAWPVLGHMPGAFEVAGLLIAMSGLLLAVTSRGVSLPAQTPAGALRG</sequence>
<evidence type="ECO:0000313" key="4">
    <source>
        <dbReference type="Proteomes" id="UP000199002"/>
    </source>
</evidence>
<feature type="transmembrane region" description="Helical" evidence="1">
    <location>
        <begin position="275"/>
        <end position="294"/>
    </location>
</feature>
<evidence type="ECO:0000256" key="1">
    <source>
        <dbReference type="SAM" id="Phobius"/>
    </source>
</evidence>
<evidence type="ECO:0000259" key="2">
    <source>
        <dbReference type="Pfam" id="PF00892"/>
    </source>
</evidence>
<keyword evidence="1" id="KW-0812">Transmembrane</keyword>
<feature type="transmembrane region" description="Helical" evidence="1">
    <location>
        <begin position="127"/>
        <end position="146"/>
    </location>
</feature>
<name>A0A1H4FDW6_9BURK</name>
<dbReference type="Gene3D" id="1.10.3730.20">
    <property type="match status" value="1"/>
</dbReference>
<keyword evidence="1" id="KW-0472">Membrane</keyword>
<dbReference type="PANTHER" id="PTHR22911">
    <property type="entry name" value="ACYL-MALONYL CONDENSING ENZYME-RELATED"/>
    <property type="match status" value="1"/>
</dbReference>
<feature type="transmembrane region" description="Helical" evidence="1">
    <location>
        <begin position="180"/>
        <end position="201"/>
    </location>
</feature>
<protein>
    <submittedName>
        <fullName evidence="3">EamA-like transporter family protein</fullName>
    </submittedName>
</protein>
<feature type="domain" description="EamA" evidence="2">
    <location>
        <begin position="182"/>
        <end position="317"/>
    </location>
</feature>
<feature type="transmembrane region" description="Helical" evidence="1">
    <location>
        <begin position="98"/>
        <end position="121"/>
    </location>
</feature>
<reference evidence="4" key="1">
    <citation type="submission" date="2016-10" db="EMBL/GenBank/DDBJ databases">
        <authorList>
            <person name="Varghese N."/>
            <person name="Submissions S."/>
        </authorList>
    </citation>
    <scope>NUCLEOTIDE SEQUENCE [LARGE SCALE GENOMIC DNA]</scope>
    <source>
        <strain evidence="4">DSM 25157</strain>
    </source>
</reference>
<feature type="domain" description="EamA" evidence="2">
    <location>
        <begin position="33"/>
        <end position="169"/>
    </location>
</feature>
<dbReference type="STRING" id="592050.SAMN05421875_1574"/>
<accession>A0A1H4FDW6</accession>
<feature type="transmembrane region" description="Helical" evidence="1">
    <location>
        <begin position="31"/>
        <end position="54"/>
    </location>
</feature>
<feature type="transmembrane region" description="Helical" evidence="1">
    <location>
        <begin position="242"/>
        <end position="263"/>
    </location>
</feature>
<dbReference type="RefSeq" id="WP_092701568.1">
    <property type="nucleotide sequence ID" value="NZ_FNQJ01000057.1"/>
</dbReference>
<dbReference type="GeneID" id="34231293"/>
<proteinExistence type="predicted"/>
<feature type="transmembrane region" description="Helical" evidence="1">
    <location>
        <begin position="300"/>
        <end position="317"/>
    </location>
</feature>
<organism evidence="3 4">
    <name type="scientific">Acidovorax soli</name>
    <dbReference type="NCBI Taxonomy" id="592050"/>
    <lineage>
        <taxon>Bacteria</taxon>
        <taxon>Pseudomonadati</taxon>
        <taxon>Pseudomonadota</taxon>
        <taxon>Betaproteobacteria</taxon>
        <taxon>Burkholderiales</taxon>
        <taxon>Comamonadaceae</taxon>
        <taxon>Acidovorax</taxon>
    </lineage>
</organism>